<dbReference type="GO" id="GO:0141196">
    <property type="term" value="P:transposable element silencing by piRNA-mediated DNA methylation"/>
    <property type="evidence" value="ECO:0007669"/>
    <property type="project" value="Ensembl"/>
</dbReference>
<keyword evidence="5" id="KW-0217">Developmental protein</keyword>
<evidence type="ECO:0000256" key="13">
    <source>
        <dbReference type="SAM" id="Phobius"/>
    </source>
</evidence>
<dbReference type="GO" id="GO:0048471">
    <property type="term" value="C:perinuclear region of cytoplasm"/>
    <property type="evidence" value="ECO:0007669"/>
    <property type="project" value="Ensembl"/>
</dbReference>
<evidence type="ECO:0000259" key="15">
    <source>
        <dbReference type="Pfam" id="PF13017"/>
    </source>
</evidence>
<dbReference type="GO" id="GO:0030849">
    <property type="term" value="C:autosome"/>
    <property type="evidence" value="ECO:0007669"/>
    <property type="project" value="Ensembl"/>
</dbReference>
<dbReference type="GO" id="GO:0007283">
    <property type="term" value="P:spermatogenesis"/>
    <property type="evidence" value="ECO:0007669"/>
    <property type="project" value="Ensembl"/>
</dbReference>
<feature type="transmembrane region" description="Helical" evidence="13">
    <location>
        <begin position="74"/>
        <end position="92"/>
    </location>
</feature>
<dbReference type="GO" id="GO:0007129">
    <property type="term" value="P:homologous chromosome pairing at meiosis"/>
    <property type="evidence" value="ECO:0007669"/>
    <property type="project" value="Ensembl"/>
</dbReference>
<dbReference type="GO" id="GO:0007140">
    <property type="term" value="P:male meiotic nuclear division"/>
    <property type="evidence" value="ECO:0007669"/>
    <property type="project" value="Ensembl"/>
</dbReference>
<organism evidence="16 17">
    <name type="scientific">Aquila chrysaetos chrysaetos</name>
    <dbReference type="NCBI Taxonomy" id="223781"/>
    <lineage>
        <taxon>Eukaryota</taxon>
        <taxon>Metazoa</taxon>
        <taxon>Chordata</taxon>
        <taxon>Craniata</taxon>
        <taxon>Vertebrata</taxon>
        <taxon>Euteleostomi</taxon>
        <taxon>Archelosauria</taxon>
        <taxon>Archosauria</taxon>
        <taxon>Dinosauria</taxon>
        <taxon>Saurischia</taxon>
        <taxon>Theropoda</taxon>
        <taxon>Coelurosauria</taxon>
        <taxon>Aves</taxon>
        <taxon>Neognathae</taxon>
        <taxon>Neoaves</taxon>
        <taxon>Telluraves</taxon>
        <taxon>Accipitrimorphae</taxon>
        <taxon>Accipitriformes</taxon>
        <taxon>Accipitridae</taxon>
        <taxon>Accipitrinae</taxon>
        <taxon>Aquila</taxon>
    </lineage>
</organism>
<dbReference type="PANTHER" id="PTHR21358">
    <property type="entry name" value="PROTEIN MAELSTROM HOMOLOG"/>
    <property type="match status" value="1"/>
</dbReference>
<evidence type="ECO:0000313" key="16">
    <source>
        <dbReference type="Ensembl" id="ENSACCP00020009034.1"/>
    </source>
</evidence>
<dbReference type="Gene3D" id="1.10.30.10">
    <property type="entry name" value="High mobility group box domain"/>
    <property type="match status" value="1"/>
</dbReference>
<dbReference type="GO" id="GO:0051093">
    <property type="term" value="P:negative regulation of developmental process"/>
    <property type="evidence" value="ECO:0007669"/>
    <property type="project" value="Ensembl"/>
</dbReference>
<feature type="domain" description="HMG box" evidence="14">
    <location>
        <begin position="4"/>
        <end position="64"/>
    </location>
</feature>
<keyword evidence="6" id="KW-0963">Cytoplasm</keyword>
<evidence type="ECO:0000256" key="12">
    <source>
        <dbReference type="ARBA" id="ARBA00025698"/>
    </source>
</evidence>
<keyword evidence="9" id="KW-0943">RNA-mediated gene silencing</keyword>
<dbReference type="InterPro" id="IPR009071">
    <property type="entry name" value="HMG_box_dom"/>
</dbReference>
<dbReference type="Proteomes" id="UP000472275">
    <property type="component" value="Chromosome 7"/>
</dbReference>
<proteinExistence type="inferred from homology"/>
<accession>A0A663EAS3</accession>
<dbReference type="GO" id="GO:0000122">
    <property type="term" value="P:negative regulation of transcription by RNA polymerase II"/>
    <property type="evidence" value="ECO:0007669"/>
    <property type="project" value="Ensembl"/>
</dbReference>
<dbReference type="InterPro" id="IPR036910">
    <property type="entry name" value="HMG_box_dom_sf"/>
</dbReference>
<keyword evidence="13" id="KW-1133">Transmembrane helix</keyword>
<keyword evidence="13" id="KW-0472">Membrane</keyword>
<evidence type="ECO:0000256" key="5">
    <source>
        <dbReference type="ARBA" id="ARBA00022473"/>
    </source>
</evidence>
<dbReference type="PANTHER" id="PTHR21358:SF4">
    <property type="entry name" value="PROTEIN MAELSTROM HOMOLOG"/>
    <property type="match status" value="1"/>
</dbReference>
<comment type="similarity">
    <text evidence="3">Belongs to the maelstrom family.</text>
</comment>
<evidence type="ECO:0000259" key="14">
    <source>
        <dbReference type="Pfam" id="PF09011"/>
    </source>
</evidence>
<dbReference type="GO" id="GO:0046620">
    <property type="term" value="P:regulation of organ growth"/>
    <property type="evidence" value="ECO:0007669"/>
    <property type="project" value="Ensembl"/>
</dbReference>
<evidence type="ECO:0000256" key="3">
    <source>
        <dbReference type="ARBA" id="ARBA00007057"/>
    </source>
</evidence>
<evidence type="ECO:0000313" key="17">
    <source>
        <dbReference type="Proteomes" id="UP000472275"/>
    </source>
</evidence>
<keyword evidence="17" id="KW-1185">Reference proteome</keyword>
<dbReference type="GeneTree" id="ENSGT00390000003645"/>
<comment type="subcellular location">
    <subcellularLocation>
        <location evidence="2">Cytoplasm</location>
    </subcellularLocation>
    <subcellularLocation>
        <location evidence="1">Nucleus</location>
    </subcellularLocation>
</comment>
<dbReference type="GO" id="GO:0009566">
    <property type="term" value="P:fertilization"/>
    <property type="evidence" value="ECO:0007669"/>
    <property type="project" value="Ensembl"/>
</dbReference>
<evidence type="ECO:0000256" key="8">
    <source>
        <dbReference type="ARBA" id="ARBA00023125"/>
    </source>
</evidence>
<dbReference type="GO" id="GO:0033391">
    <property type="term" value="C:chromatoid body"/>
    <property type="evidence" value="ECO:0007669"/>
    <property type="project" value="Ensembl"/>
</dbReference>
<evidence type="ECO:0000256" key="6">
    <source>
        <dbReference type="ARBA" id="ARBA00022490"/>
    </source>
</evidence>
<protein>
    <recommendedName>
        <fullName evidence="4">Protein maelstrom homolog</fullName>
    </recommendedName>
</protein>
<evidence type="ECO:0000256" key="4">
    <source>
        <dbReference type="ARBA" id="ARBA00021076"/>
    </source>
</evidence>
<keyword evidence="8" id="KW-0238">DNA-binding</keyword>
<dbReference type="Pfam" id="PF13017">
    <property type="entry name" value="Maelstrom"/>
    <property type="match status" value="1"/>
</dbReference>
<dbReference type="Ensembl" id="ENSACCT00020009426.1">
    <property type="protein sequence ID" value="ENSACCP00020009034.1"/>
    <property type="gene ID" value="ENSACCG00020006160.1"/>
</dbReference>
<keyword evidence="13" id="KW-0812">Transmembrane</keyword>
<evidence type="ECO:0000256" key="7">
    <source>
        <dbReference type="ARBA" id="ARBA00022782"/>
    </source>
</evidence>
<dbReference type="GO" id="GO:0071547">
    <property type="term" value="C:piP-body"/>
    <property type="evidence" value="ECO:0007669"/>
    <property type="project" value="Ensembl"/>
</dbReference>
<dbReference type="GO" id="GO:0060964">
    <property type="term" value="P:regulation of miRNA-mediated gene silencing"/>
    <property type="evidence" value="ECO:0007669"/>
    <property type="project" value="InterPro"/>
</dbReference>
<comment type="function">
    <text evidence="12">Plays a central role during spermatogenesis by repressing transposable elements and preventing their mobilization, which is essential for the germline integrity. Acts via the piRNA metabolic process, which mediates the repression of transposable elements during meiosis by forming complexes composed of piRNAs and Piwi proteins and governs the methylation and subsequent repression of transposons. Its association with piP-bodies suggests a participation in the secondary piRNAs metabolic process. Required for the localization of germ-cell factors to the meiotic nuage.</text>
</comment>
<dbReference type="AlphaFoldDB" id="A0A663EAS3"/>
<feature type="domain" description="Maelstrom" evidence="15">
    <location>
        <begin position="104"/>
        <end position="298"/>
    </location>
</feature>
<name>A0A663EAS3_AQUCH</name>
<dbReference type="GO" id="GO:0000902">
    <property type="term" value="P:cell morphogenesis"/>
    <property type="evidence" value="ECO:0007669"/>
    <property type="project" value="Ensembl"/>
</dbReference>
<reference evidence="16" key="1">
    <citation type="submission" date="2025-08" db="UniProtKB">
        <authorList>
            <consortium name="Ensembl"/>
        </authorList>
    </citation>
    <scope>IDENTIFICATION</scope>
</reference>
<evidence type="ECO:0000256" key="11">
    <source>
        <dbReference type="ARBA" id="ARBA00023254"/>
    </source>
</evidence>
<dbReference type="GO" id="GO:0034587">
    <property type="term" value="P:piRNA processing"/>
    <property type="evidence" value="ECO:0007669"/>
    <property type="project" value="Ensembl"/>
</dbReference>
<dbReference type="InterPro" id="IPR024970">
    <property type="entry name" value="Maelstrom"/>
</dbReference>
<dbReference type="GO" id="GO:0008630">
    <property type="term" value="P:intrinsic apoptotic signaling pathway in response to DNA damage"/>
    <property type="evidence" value="ECO:0007669"/>
    <property type="project" value="Ensembl"/>
</dbReference>
<dbReference type="Pfam" id="PF09011">
    <property type="entry name" value="HMG_box_2"/>
    <property type="match status" value="1"/>
</dbReference>
<dbReference type="InParanoid" id="A0A663EAS3"/>
<evidence type="ECO:0000256" key="1">
    <source>
        <dbReference type="ARBA" id="ARBA00004123"/>
    </source>
</evidence>
<dbReference type="SUPFAM" id="SSF47095">
    <property type="entry name" value="HMG-box"/>
    <property type="match status" value="1"/>
</dbReference>
<reference evidence="16" key="2">
    <citation type="submission" date="2025-09" db="UniProtKB">
        <authorList>
            <consortium name="Ensembl"/>
        </authorList>
    </citation>
    <scope>IDENTIFICATION</scope>
</reference>
<dbReference type="InterPro" id="IPR039259">
    <property type="entry name" value="Protein_maelstrom"/>
</dbReference>
<keyword evidence="7" id="KW-0221">Differentiation</keyword>
<evidence type="ECO:0000256" key="9">
    <source>
        <dbReference type="ARBA" id="ARBA00023158"/>
    </source>
</evidence>
<dbReference type="GO" id="GO:0001673">
    <property type="term" value="C:male germ cell nucleus"/>
    <property type="evidence" value="ECO:0007669"/>
    <property type="project" value="Ensembl"/>
</dbReference>
<evidence type="ECO:0000256" key="10">
    <source>
        <dbReference type="ARBA" id="ARBA00023242"/>
    </source>
</evidence>
<dbReference type="GO" id="GO:2000242">
    <property type="term" value="P:negative regulation of reproductive process"/>
    <property type="evidence" value="ECO:0007669"/>
    <property type="project" value="Ensembl"/>
</dbReference>
<evidence type="ECO:0000256" key="2">
    <source>
        <dbReference type="ARBA" id="ARBA00004496"/>
    </source>
</evidence>
<dbReference type="GO" id="GO:0043565">
    <property type="term" value="F:sequence-specific DNA binding"/>
    <property type="evidence" value="ECO:0007669"/>
    <property type="project" value="TreeGrafter"/>
</dbReference>
<sequence length="417" mass="48229">MAHRRGSPRPYYFFVRDQLPELQGRGLPVTRVVDAVPYCSQAWALLTKEEKMAYTEKARKWNENKCSQKTVKDVMLGFFFLSAVVADIFYFLNIYSHGKLPSHCEQRFLPCEIGCVRYSLQDGIMADFHHFIDPEVPPRGFRYHCQAASDATHKIPISGFHLSRTCYAVVLQELLEFVQPARGVWPHFYCRSNDRFRIKWCLSRMASIESHLELLDVEDLVIELYRKKYQKEPSKTWVCRELDVFLWDFSSNTRCKWHEENDILCCALASCKKIAYCISKCLASVYGVSLTAAHLPLQDSNYGESTNTKMVILDAGRFQVRFFKLVSCFIASLMDSCVYCILEGTYVILNVYFFIQKMKPEGSGCDRHFAPPSQDQELVPSNCEFETFTFVRGKRYLNLIQLLLFQISGLRCCLSVA</sequence>
<gene>
    <name evidence="16" type="primary">MAEL</name>
</gene>
<dbReference type="GO" id="GO:0000785">
    <property type="term" value="C:chromatin"/>
    <property type="evidence" value="ECO:0007669"/>
    <property type="project" value="Ensembl"/>
</dbReference>
<dbReference type="GO" id="GO:0043066">
    <property type="term" value="P:negative regulation of apoptotic process"/>
    <property type="evidence" value="ECO:0007669"/>
    <property type="project" value="Ensembl"/>
</dbReference>
<keyword evidence="11" id="KW-0469">Meiosis</keyword>
<keyword evidence="10" id="KW-0539">Nucleus</keyword>
<dbReference type="GO" id="GO:0035234">
    <property type="term" value="P:ectopic germ cell programmed cell death"/>
    <property type="evidence" value="ECO:0007669"/>
    <property type="project" value="Ensembl"/>
</dbReference>